<dbReference type="AlphaFoldDB" id="A0A917JQW5"/>
<evidence type="ECO:0000313" key="2">
    <source>
        <dbReference type="Proteomes" id="UP000630149"/>
    </source>
</evidence>
<reference evidence="1" key="2">
    <citation type="submission" date="2020-09" db="EMBL/GenBank/DDBJ databases">
        <authorList>
            <person name="Sun Q."/>
            <person name="Ohkuma M."/>
        </authorList>
    </citation>
    <scope>NUCLEOTIDE SEQUENCE</scope>
    <source>
        <strain evidence="1">JCM 13919</strain>
    </source>
</reference>
<name>A0A917JQW5_9GAMM</name>
<dbReference type="Gene3D" id="3.30.1810.10">
    <property type="entry name" value="YdfO-like"/>
    <property type="match status" value="1"/>
</dbReference>
<dbReference type="SUPFAM" id="SSF160419">
    <property type="entry name" value="YdfO-like"/>
    <property type="match status" value="1"/>
</dbReference>
<dbReference type="InterPro" id="IPR009833">
    <property type="entry name" value="DUF1398"/>
</dbReference>
<gene>
    <name evidence="1" type="ORF">GCM10007966_03530</name>
</gene>
<dbReference type="OrthoDB" id="5652376at2"/>
<accession>A0A917JQW5</accession>
<sequence length="139" mass="15890">MLAISKGIQDSIKQLCVERYYNPGDFVEFTDKLLSLGVIRQTYDVLQNGLIFYSKDAVLYHLPVSEVDSSIDESSFDIGDSLDLTRIKSAIQNFDEDKLSVNEFHHEVACAGIVYVSVHLNQRTIYYLSQDGKYFLETY</sequence>
<evidence type="ECO:0008006" key="3">
    <source>
        <dbReference type="Google" id="ProtNLM"/>
    </source>
</evidence>
<dbReference type="InterPro" id="IPR036696">
    <property type="entry name" value="YdfO-like_sf"/>
</dbReference>
<evidence type="ECO:0000313" key="1">
    <source>
        <dbReference type="EMBL" id="GGI78121.1"/>
    </source>
</evidence>
<reference evidence="1" key="1">
    <citation type="journal article" date="2014" name="Int. J. Syst. Evol. Microbiol.">
        <title>Complete genome sequence of Corynebacterium casei LMG S-19264T (=DSM 44701T), isolated from a smear-ripened cheese.</title>
        <authorList>
            <consortium name="US DOE Joint Genome Institute (JGI-PGF)"/>
            <person name="Walter F."/>
            <person name="Albersmeier A."/>
            <person name="Kalinowski J."/>
            <person name="Ruckert C."/>
        </authorList>
    </citation>
    <scope>NUCLEOTIDE SEQUENCE</scope>
    <source>
        <strain evidence="1">JCM 13919</strain>
    </source>
</reference>
<dbReference type="Pfam" id="PF07166">
    <property type="entry name" value="DUF1398"/>
    <property type="match status" value="1"/>
</dbReference>
<dbReference type="RefSeq" id="WP_131775585.1">
    <property type="nucleotide sequence ID" value="NZ_BMOB01000001.1"/>
</dbReference>
<organism evidence="1 2">
    <name type="scientific">Legionella impletisoli</name>
    <dbReference type="NCBI Taxonomy" id="343510"/>
    <lineage>
        <taxon>Bacteria</taxon>
        <taxon>Pseudomonadati</taxon>
        <taxon>Pseudomonadota</taxon>
        <taxon>Gammaproteobacteria</taxon>
        <taxon>Legionellales</taxon>
        <taxon>Legionellaceae</taxon>
        <taxon>Legionella</taxon>
    </lineage>
</organism>
<comment type="caution">
    <text evidence="1">The sequence shown here is derived from an EMBL/GenBank/DDBJ whole genome shotgun (WGS) entry which is preliminary data.</text>
</comment>
<protein>
    <recommendedName>
        <fullName evidence="3">Phage envelope protein</fullName>
    </recommendedName>
</protein>
<proteinExistence type="predicted"/>
<dbReference type="Proteomes" id="UP000630149">
    <property type="component" value="Unassembled WGS sequence"/>
</dbReference>
<keyword evidence="2" id="KW-1185">Reference proteome</keyword>
<dbReference type="EMBL" id="BMOB01000001">
    <property type="protein sequence ID" value="GGI78121.1"/>
    <property type="molecule type" value="Genomic_DNA"/>
</dbReference>